<feature type="compositionally biased region" description="Acidic residues" evidence="1">
    <location>
        <begin position="193"/>
        <end position="202"/>
    </location>
</feature>
<evidence type="ECO:0000259" key="3">
    <source>
        <dbReference type="Pfam" id="PF01764"/>
    </source>
</evidence>
<dbReference type="InterPro" id="IPR051218">
    <property type="entry name" value="Sec_MonoDiacylglyc_Lipase"/>
</dbReference>
<dbReference type="OMA" id="TGMYEEY"/>
<organism evidence="4 6">
    <name type="scientific">Neospora caninum (strain Liverpool)</name>
    <dbReference type="NCBI Taxonomy" id="572307"/>
    <lineage>
        <taxon>Eukaryota</taxon>
        <taxon>Sar</taxon>
        <taxon>Alveolata</taxon>
        <taxon>Apicomplexa</taxon>
        <taxon>Conoidasida</taxon>
        <taxon>Coccidia</taxon>
        <taxon>Eucoccidiorida</taxon>
        <taxon>Eimeriorina</taxon>
        <taxon>Sarcocystidae</taxon>
        <taxon>Neospora</taxon>
    </lineage>
</organism>
<accession>F0VJL7</accession>
<feature type="compositionally biased region" description="Polar residues" evidence="1">
    <location>
        <begin position="174"/>
        <end position="186"/>
    </location>
</feature>
<dbReference type="Pfam" id="PF01764">
    <property type="entry name" value="Lipase_3"/>
    <property type="match status" value="1"/>
</dbReference>
<feature type="region of interest" description="Disordered" evidence="1">
    <location>
        <begin position="268"/>
        <end position="428"/>
    </location>
</feature>
<dbReference type="GO" id="GO:0006629">
    <property type="term" value="P:lipid metabolic process"/>
    <property type="evidence" value="ECO:0007669"/>
    <property type="project" value="InterPro"/>
</dbReference>
<evidence type="ECO:0000256" key="2">
    <source>
        <dbReference type="SAM" id="SignalP"/>
    </source>
</evidence>
<dbReference type="eggNOG" id="ENOG502SG89">
    <property type="taxonomic scope" value="Eukaryota"/>
</dbReference>
<dbReference type="EMBL" id="FR823390">
    <property type="protein sequence ID" value="CBZ53928.1"/>
    <property type="molecule type" value="Genomic_DNA"/>
</dbReference>
<feature type="domain" description="Fungal lipase-type" evidence="3">
    <location>
        <begin position="856"/>
        <end position="998"/>
    </location>
</feature>
<feature type="compositionally biased region" description="Polar residues" evidence="1">
    <location>
        <begin position="45"/>
        <end position="60"/>
    </location>
</feature>
<dbReference type="Gene3D" id="3.40.50.1820">
    <property type="entry name" value="alpha/beta hydrolase"/>
    <property type="match status" value="1"/>
</dbReference>
<evidence type="ECO:0000313" key="5">
    <source>
        <dbReference type="EMBL" id="CEL67926.1"/>
    </source>
</evidence>
<dbReference type="InParanoid" id="F0VJL7"/>
<evidence type="ECO:0000313" key="4">
    <source>
        <dbReference type="EMBL" id="CBZ53928.1"/>
    </source>
</evidence>
<keyword evidence="6" id="KW-1185">Reference proteome</keyword>
<reference evidence="4" key="2">
    <citation type="submission" date="2011-03" db="EMBL/GenBank/DDBJ databases">
        <title>Comparative genomics and transcriptomics of Neospora caninum and Toxoplasma gondii.</title>
        <authorList>
            <person name="Reid A.J."/>
            <person name="Sohal A."/>
            <person name="Harris D."/>
            <person name="Quail M."/>
            <person name="Sanders M."/>
            <person name="Berriman M."/>
            <person name="Wastling J.M."/>
            <person name="Pain A."/>
        </authorList>
    </citation>
    <scope>NUCLEOTIDE SEQUENCE</scope>
    <source>
        <strain evidence="4">Liverpool</strain>
    </source>
</reference>
<dbReference type="GeneID" id="13443575"/>
<dbReference type="Proteomes" id="UP000007494">
    <property type="component" value="Chromosome VIII"/>
</dbReference>
<dbReference type="VEuPathDB" id="ToxoDB:NCLIV_037100"/>
<reference evidence="4" key="1">
    <citation type="submission" date="2011-02" db="EMBL/GenBank/DDBJ databases">
        <authorList>
            <person name="Aslett M."/>
        </authorList>
    </citation>
    <scope>NUCLEOTIDE SEQUENCE</scope>
    <source>
        <strain evidence="4">Liverpool</strain>
    </source>
</reference>
<evidence type="ECO:0000256" key="1">
    <source>
        <dbReference type="SAM" id="MobiDB-lite"/>
    </source>
</evidence>
<dbReference type="AlphaFoldDB" id="F0VJL7"/>
<dbReference type="OrthoDB" id="426718at2759"/>
<dbReference type="PROSITE" id="PS51257">
    <property type="entry name" value="PROKAR_LIPOPROTEIN"/>
    <property type="match status" value="1"/>
</dbReference>
<feature type="compositionally biased region" description="Acidic residues" evidence="1">
    <location>
        <begin position="343"/>
        <end position="352"/>
    </location>
</feature>
<dbReference type="PANTHER" id="PTHR45856">
    <property type="entry name" value="ALPHA/BETA-HYDROLASES SUPERFAMILY PROTEIN"/>
    <property type="match status" value="1"/>
</dbReference>
<dbReference type="InterPro" id="IPR029058">
    <property type="entry name" value="AB_hydrolase_fold"/>
</dbReference>
<dbReference type="SUPFAM" id="SSF53474">
    <property type="entry name" value="alpha/beta-Hydrolases"/>
    <property type="match status" value="1"/>
</dbReference>
<dbReference type="InterPro" id="IPR002921">
    <property type="entry name" value="Fungal_lipase-type"/>
</dbReference>
<keyword evidence="2" id="KW-0732">Signal</keyword>
<sequence>MRCLRLLPVVAVLIALACFARLTHQKGIAVPGTPAREDGAAAGQPEQSEPNEAKQRQNLSAKAGYAATAEKATKGAAKGTRKNPSGKAAGIQERPSIGRRVSNWVAGIFRRRSADQTEPKRARRTRRTPEASRDVGKDEQQGLQRGAMTMETNEKQPGGTHAAAAVHEGERSPGSESTEGSPCSLNDQHEGGDAEQDVQVSDENEHPHLTSDDKKAAPMGDSDTFEINPEVSEGWSSDVGLKESDGSFLTHDDSWIRWMYGDAEDKLMQEASTLEKSPGDLPEESDNQTEDGGKSQTPPSWDWTPTGPSDADTGNLHKALQGERNVANAARDATKVAFPESSSSDEESEEEEKAFKRVIRALLPPWAGPADSQTGNHGVRGPEESRPGPESPASAVIENDRNGKPKAAADPTPGHQERPANQDSDPGFRVVPASLSMANSWWAVSEGEATSNSFLIDASSEAVVFKDKSFPLEAGNVVENHDMRNFGVVRAANVVAYRHQMACRNFHTTAHLMNELPSMYGVVCTITRLTAFAEDAAAGLHVPVNSAAVRALAKVSSAANARKHAIEVALAIRKHIADAASRQDSLNLGLLLNSVMMEHPSLRPVCSALIMMLFECRATLPYPLRAQNGFPVLPPEDIPKSPYLRHMNQEGADIRIPADAPTAFPITIVAQSGGSTFDGANRDSPKEDELWRQPIYKAFSILWFFVMHMYHLGERFDVYKSQHVDEVFPSPWRLVYVGTALWTEWVPFHDAKSQISPGGMEALEKYKLKTSWKRVPYSLKKQLFVEETPETPKQVKGVLRPFNVDQCDRDATYATTDASPLVALLEKRPNAAETPAREPAGDEHTLKMHDVEAVWILKGTDGVKQWILNGMLQAIHDPAFSETGLIHQGFSSHFHQTLRRPLTRFLSKAATVARKRTPANPYVVALAGHSLGGSLALLGTWFLAKNLKPFLESGQLVIYSVVYGSPSIGDAVAIRELNACGAKIFRIRIDLDPVPLMAQTQGVTKLYKDDNDDIVFRAEDMANVALWNPDGSLKYSGLVWLLDAVQPFRRRKKLLRFFARHYALPQFVQTYNNPLYTHLHLFPCLWTILTGMYEEYGWSSSCAAPLLRRYPLFPFILSAESEVEMKRVHEEELPGVLKRLEQRLKSESWTRKTQALIQSGLAFLRGELH</sequence>
<reference evidence="5" key="4">
    <citation type="journal article" date="2015" name="PLoS ONE">
        <title>Comprehensive Evaluation of Toxoplasma gondii VEG and Neospora caninum LIV Genomes with Tachyzoite Stage Transcriptome and Proteome Defines Novel Transcript Features.</title>
        <authorList>
            <person name="Ramaprasad A."/>
            <person name="Mourier T."/>
            <person name="Naeem R."/>
            <person name="Malas T.B."/>
            <person name="Moussa E."/>
            <person name="Panigrahi A."/>
            <person name="Vermont S.J."/>
            <person name="Otto T.D."/>
            <person name="Wastling J."/>
            <person name="Pain A."/>
        </authorList>
    </citation>
    <scope>NUCLEOTIDE SEQUENCE</scope>
    <source>
        <strain evidence="5">Liverpool</strain>
    </source>
</reference>
<feature type="compositionally biased region" description="Basic and acidic residues" evidence="1">
    <location>
        <begin position="127"/>
        <end position="140"/>
    </location>
</feature>
<evidence type="ECO:0000313" key="6">
    <source>
        <dbReference type="Proteomes" id="UP000007494"/>
    </source>
</evidence>
<feature type="region of interest" description="Disordered" evidence="1">
    <location>
        <begin position="31"/>
        <end position="95"/>
    </location>
</feature>
<dbReference type="EMBL" id="LN714483">
    <property type="protein sequence ID" value="CEL67926.1"/>
    <property type="molecule type" value="Genomic_DNA"/>
</dbReference>
<feature type="signal peptide" evidence="2">
    <location>
        <begin position="1"/>
        <end position="25"/>
    </location>
</feature>
<name>F0VJL7_NEOCL</name>
<feature type="region of interest" description="Disordered" evidence="1">
    <location>
        <begin position="108"/>
        <end position="239"/>
    </location>
</feature>
<feature type="compositionally biased region" description="Low complexity" evidence="1">
    <location>
        <begin position="61"/>
        <end position="78"/>
    </location>
</feature>
<dbReference type="RefSeq" id="XP_003883960.1">
    <property type="nucleotide sequence ID" value="XM_003883911.1"/>
</dbReference>
<feature type="compositionally biased region" description="Basic and acidic residues" evidence="1">
    <location>
        <begin position="203"/>
        <end position="216"/>
    </location>
</feature>
<feature type="chain" id="PRO_5007655328" evidence="2">
    <location>
        <begin position="26"/>
        <end position="1169"/>
    </location>
</feature>
<reference evidence="6" key="3">
    <citation type="journal article" date="2012" name="PLoS Pathog.">
        <title>Comparative genomics of the apicomplexan parasites Toxoplasma gondii and Neospora caninum: Coccidia differing in host range and transmission strategy.</title>
        <authorList>
            <person name="Reid A.J."/>
            <person name="Vermont S.J."/>
            <person name="Cotton J.A."/>
            <person name="Harris D."/>
            <person name="Hill-Cawthorne G.A."/>
            <person name="Konen-Waisman S."/>
            <person name="Latham S.M."/>
            <person name="Mourier T."/>
            <person name="Norton R."/>
            <person name="Quail M.A."/>
            <person name="Sanders M."/>
            <person name="Shanmugam D."/>
            <person name="Sohal A."/>
            <person name="Wasmuth J.D."/>
            <person name="Brunk B."/>
            <person name="Grigg M.E."/>
            <person name="Howard J.C."/>
            <person name="Parkinson J."/>
            <person name="Roos D.S."/>
            <person name="Trees A.J."/>
            <person name="Berriman M."/>
            <person name="Pain A."/>
            <person name="Wastling J.M."/>
        </authorList>
    </citation>
    <scope>NUCLEOTIDE SEQUENCE [LARGE SCALE GENOMIC DNA]</scope>
    <source>
        <strain evidence="6">Liverpool</strain>
    </source>
</reference>
<gene>
    <name evidence="5" type="ORF">BN1204_037100</name>
    <name evidence="4" type="ORF">NCLIV_037100</name>
</gene>
<protein>
    <submittedName>
        <fullName evidence="5">Lipase domain-containing protein, putative</fullName>
    </submittedName>
    <submittedName>
        <fullName evidence="4">Putative lipase domain-containing protein</fullName>
    </submittedName>
</protein>
<dbReference type="PANTHER" id="PTHR45856:SF24">
    <property type="entry name" value="FUNGAL LIPASE-LIKE DOMAIN-CONTAINING PROTEIN"/>
    <property type="match status" value="1"/>
</dbReference>
<proteinExistence type="predicted"/>